<reference evidence="2" key="1">
    <citation type="submission" date="2016-10" db="EMBL/GenBank/DDBJ databases">
        <title>Comparative genomics uncovers the prolific and rare metabolic potential of the cyanobacterial genus Moorea.</title>
        <authorList>
            <person name="Leao T."/>
            <person name="Castelao G."/>
            <person name="Korobeynikov A."/>
            <person name="Monroe E.A."/>
            <person name="Podell S."/>
            <person name="Glukhov E."/>
            <person name="Allen E."/>
            <person name="Gerwick W.H."/>
            <person name="Gerwick L."/>
        </authorList>
    </citation>
    <scope>NUCLEOTIDE SEQUENCE [LARGE SCALE GENOMIC DNA]</scope>
    <source>
        <strain evidence="2">JHB</strain>
    </source>
</reference>
<dbReference type="InterPro" id="IPR036388">
    <property type="entry name" value="WH-like_DNA-bd_sf"/>
</dbReference>
<dbReference type="Gene3D" id="1.10.10.10">
    <property type="entry name" value="Winged helix-like DNA-binding domain superfamily/Winged helix DNA-binding domain"/>
    <property type="match status" value="1"/>
</dbReference>
<evidence type="ECO:0000313" key="1">
    <source>
        <dbReference type="EMBL" id="AOY79052.1"/>
    </source>
</evidence>
<dbReference type="AlphaFoldDB" id="A0A1D9FUJ5"/>
<dbReference type="SUPFAM" id="SSF46689">
    <property type="entry name" value="Homeodomain-like"/>
    <property type="match status" value="1"/>
</dbReference>
<sequence>MVSAPTEEPAIIRTERGLTIAGTRITLYDVMDYLKVQYPQQLISEKLGLNHDQIRSALVYIETHHVEFEAEYQECLQTAKEIRQYWEERNRERFAKIAAMPPKPGQEALRAKLQAWKARIEA</sequence>
<dbReference type="EMBL" id="CP017708">
    <property type="protein sequence ID" value="AOY79052.1"/>
    <property type="molecule type" value="Genomic_DNA"/>
</dbReference>
<dbReference type="Pfam" id="PF04255">
    <property type="entry name" value="DUF433"/>
    <property type="match status" value="1"/>
</dbReference>
<organism evidence="1 2">
    <name type="scientific">Moorena producens (strain JHB)</name>
    <dbReference type="NCBI Taxonomy" id="1454205"/>
    <lineage>
        <taxon>Bacteria</taxon>
        <taxon>Bacillati</taxon>
        <taxon>Cyanobacteriota</taxon>
        <taxon>Cyanophyceae</taxon>
        <taxon>Coleofasciculales</taxon>
        <taxon>Coleofasciculaceae</taxon>
        <taxon>Moorena</taxon>
    </lineage>
</organism>
<dbReference type="Proteomes" id="UP000176944">
    <property type="component" value="Chromosome"/>
</dbReference>
<dbReference type="InterPro" id="IPR009057">
    <property type="entry name" value="Homeodomain-like_sf"/>
</dbReference>
<dbReference type="InterPro" id="IPR007367">
    <property type="entry name" value="DUF433"/>
</dbReference>
<gene>
    <name evidence="1" type="ORF">BJP36_03140</name>
</gene>
<proteinExistence type="predicted"/>
<accession>A0A1D9FUJ5</accession>
<evidence type="ECO:0000313" key="2">
    <source>
        <dbReference type="Proteomes" id="UP000176944"/>
    </source>
</evidence>
<protein>
    <submittedName>
        <fullName evidence="1">DUF433 domain-containing protein</fullName>
    </submittedName>
</protein>
<name>A0A1D9FUJ5_MOOP1</name>